<organism evidence="3 4">
    <name type="scientific">Kwoniella europaea PYCC6329</name>
    <dbReference type="NCBI Taxonomy" id="1423913"/>
    <lineage>
        <taxon>Eukaryota</taxon>
        <taxon>Fungi</taxon>
        <taxon>Dikarya</taxon>
        <taxon>Basidiomycota</taxon>
        <taxon>Agaricomycotina</taxon>
        <taxon>Tremellomycetes</taxon>
        <taxon>Tremellales</taxon>
        <taxon>Cryptococcaceae</taxon>
        <taxon>Kwoniella</taxon>
    </lineage>
</organism>
<keyword evidence="2" id="KW-1133">Transmembrane helix</keyword>
<dbReference type="Proteomes" id="UP001358614">
    <property type="component" value="Chromosome 1"/>
</dbReference>
<evidence type="ECO:0000256" key="2">
    <source>
        <dbReference type="SAM" id="Phobius"/>
    </source>
</evidence>
<evidence type="ECO:0000256" key="1">
    <source>
        <dbReference type="SAM" id="MobiDB-lite"/>
    </source>
</evidence>
<name>A0AAX4KFZ6_9TREE</name>
<dbReference type="KEGG" id="ker:91102158"/>
<proteinExistence type="predicted"/>
<reference evidence="3 4" key="1">
    <citation type="submission" date="2024-01" db="EMBL/GenBank/DDBJ databases">
        <title>Comparative genomics of Cryptococcus and Kwoniella reveals pathogenesis evolution and contrasting modes of karyotype evolution via chromosome fusion or intercentromeric recombination.</title>
        <authorList>
            <person name="Coelho M.A."/>
            <person name="David-Palma M."/>
            <person name="Shea T."/>
            <person name="Bowers K."/>
            <person name="McGinley-Smith S."/>
            <person name="Mohammad A.W."/>
            <person name="Gnirke A."/>
            <person name="Yurkov A.M."/>
            <person name="Nowrousian M."/>
            <person name="Sun S."/>
            <person name="Cuomo C.A."/>
            <person name="Heitman J."/>
        </authorList>
    </citation>
    <scope>NUCLEOTIDE SEQUENCE [LARGE SCALE GENOMIC DNA]</scope>
    <source>
        <strain evidence="3 4">PYCC6329</strain>
    </source>
</reference>
<keyword evidence="2" id="KW-0812">Transmembrane</keyword>
<dbReference type="EMBL" id="CP144089">
    <property type="protein sequence ID" value="WWD05281.1"/>
    <property type="molecule type" value="Genomic_DNA"/>
</dbReference>
<feature type="compositionally biased region" description="Low complexity" evidence="1">
    <location>
        <begin position="154"/>
        <end position="208"/>
    </location>
</feature>
<feature type="transmembrane region" description="Helical" evidence="2">
    <location>
        <begin position="79"/>
        <end position="100"/>
    </location>
</feature>
<accession>A0AAX4KFZ6</accession>
<protein>
    <submittedName>
        <fullName evidence="3">Uncharacterized protein</fullName>
    </submittedName>
</protein>
<gene>
    <name evidence="3" type="ORF">V865_003354</name>
</gene>
<evidence type="ECO:0000313" key="3">
    <source>
        <dbReference type="EMBL" id="WWD05281.1"/>
    </source>
</evidence>
<dbReference type="GeneID" id="91102158"/>
<dbReference type="RefSeq" id="XP_066083248.1">
    <property type="nucleotide sequence ID" value="XM_066227151.1"/>
</dbReference>
<keyword evidence="4" id="KW-1185">Reference proteome</keyword>
<feature type="transmembrane region" description="Helical" evidence="2">
    <location>
        <begin position="36"/>
        <end position="58"/>
    </location>
</feature>
<sequence>MTESNYIMISNCHCPSSAHIIDSLLISLVDHFSDKLVLIACFQIASLLWISWIYKVKLSEYSWRWRHQRYRSLVDLTDMLLYIVFTTVSILQFRLFYLIWQYDNTRYIPIQLVSLGVLRYALKQSSKHTKDIYLHDIVGHTYTINPNQQRQRQRVGSDSSSNSRSESLTSSRSIVESNSTSFSPCPSGSSLTSPNGSPSSSISGIPSPIEEEYDNSIPPSHNVARLREIAKRENVSLWWVFFREERNWVRMRMNKNQSVFFSQREQARERERTALNQERDRD</sequence>
<feature type="region of interest" description="Disordered" evidence="1">
    <location>
        <begin position="147"/>
        <end position="217"/>
    </location>
</feature>
<evidence type="ECO:0000313" key="4">
    <source>
        <dbReference type="Proteomes" id="UP001358614"/>
    </source>
</evidence>
<dbReference type="AlphaFoldDB" id="A0AAX4KFZ6"/>
<keyword evidence="2" id="KW-0472">Membrane</keyword>